<feature type="transmembrane region" description="Helical" evidence="6">
    <location>
        <begin position="333"/>
        <end position="354"/>
    </location>
</feature>
<dbReference type="GO" id="GO:0005886">
    <property type="term" value="C:plasma membrane"/>
    <property type="evidence" value="ECO:0007669"/>
    <property type="project" value="UniProtKB-SubCell"/>
</dbReference>
<evidence type="ECO:0000256" key="2">
    <source>
        <dbReference type="ARBA" id="ARBA00022475"/>
    </source>
</evidence>
<organism evidence="8 9">
    <name type="scientific">Halomarina salina</name>
    <dbReference type="NCBI Taxonomy" id="1872699"/>
    <lineage>
        <taxon>Archaea</taxon>
        <taxon>Methanobacteriati</taxon>
        <taxon>Methanobacteriota</taxon>
        <taxon>Stenosarchaea group</taxon>
        <taxon>Halobacteria</taxon>
        <taxon>Halobacteriales</taxon>
        <taxon>Natronomonadaceae</taxon>
        <taxon>Halomarina</taxon>
    </lineage>
</organism>
<feature type="transmembrane region" description="Helical" evidence="6">
    <location>
        <begin position="247"/>
        <end position="264"/>
    </location>
</feature>
<keyword evidence="2" id="KW-1003">Cell membrane</keyword>
<name>A0ABD5RKI0_9EURY</name>
<dbReference type="Proteomes" id="UP001596099">
    <property type="component" value="Unassembled WGS sequence"/>
</dbReference>
<evidence type="ECO:0000256" key="5">
    <source>
        <dbReference type="ARBA" id="ARBA00023136"/>
    </source>
</evidence>
<evidence type="ECO:0000259" key="7">
    <source>
        <dbReference type="PROSITE" id="PS50850"/>
    </source>
</evidence>
<feature type="transmembrane region" description="Helical" evidence="6">
    <location>
        <begin position="42"/>
        <end position="66"/>
    </location>
</feature>
<dbReference type="AlphaFoldDB" id="A0ABD5RKI0"/>
<dbReference type="Gene3D" id="1.20.1250.20">
    <property type="entry name" value="MFS general substrate transporter like domains"/>
    <property type="match status" value="2"/>
</dbReference>
<keyword evidence="5 6" id="KW-0472">Membrane</keyword>
<proteinExistence type="predicted"/>
<feature type="transmembrane region" description="Helical" evidence="6">
    <location>
        <begin position="360"/>
        <end position="382"/>
    </location>
</feature>
<feature type="transmembrane region" description="Helical" evidence="6">
    <location>
        <begin position="276"/>
        <end position="294"/>
    </location>
</feature>
<dbReference type="InterPro" id="IPR050189">
    <property type="entry name" value="MFS_Efflux_Transporters"/>
</dbReference>
<evidence type="ECO:0000256" key="4">
    <source>
        <dbReference type="ARBA" id="ARBA00022989"/>
    </source>
</evidence>
<dbReference type="InterPro" id="IPR020846">
    <property type="entry name" value="MFS_dom"/>
</dbReference>
<keyword evidence="9" id="KW-1185">Reference proteome</keyword>
<dbReference type="EMBL" id="JBHSQH010000001">
    <property type="protein sequence ID" value="MFC5970862.1"/>
    <property type="molecule type" value="Genomic_DNA"/>
</dbReference>
<feature type="transmembrane region" description="Helical" evidence="6">
    <location>
        <begin position="133"/>
        <end position="153"/>
    </location>
</feature>
<evidence type="ECO:0000313" key="9">
    <source>
        <dbReference type="Proteomes" id="UP001596099"/>
    </source>
</evidence>
<gene>
    <name evidence="8" type="ORF">ACFPYI_05900</name>
</gene>
<feature type="transmembrane region" description="Helical" evidence="6">
    <location>
        <begin position="12"/>
        <end position="30"/>
    </location>
</feature>
<evidence type="ECO:0000256" key="3">
    <source>
        <dbReference type="ARBA" id="ARBA00022692"/>
    </source>
</evidence>
<comment type="subcellular location">
    <subcellularLocation>
        <location evidence="1">Cell membrane</location>
        <topology evidence="1">Multi-pass membrane protein</topology>
    </subcellularLocation>
</comment>
<dbReference type="PANTHER" id="PTHR43124">
    <property type="entry name" value="PURINE EFFLUX PUMP PBUE"/>
    <property type="match status" value="1"/>
</dbReference>
<comment type="caution">
    <text evidence="8">The sequence shown here is derived from an EMBL/GenBank/DDBJ whole genome shotgun (WGS) entry which is preliminary data.</text>
</comment>
<dbReference type="PROSITE" id="PS50850">
    <property type="entry name" value="MFS"/>
    <property type="match status" value="1"/>
</dbReference>
<dbReference type="RefSeq" id="WP_247413779.1">
    <property type="nucleotide sequence ID" value="NZ_JALLGW010000001.1"/>
</dbReference>
<evidence type="ECO:0000313" key="8">
    <source>
        <dbReference type="EMBL" id="MFC5970862.1"/>
    </source>
</evidence>
<feature type="domain" description="Major facilitator superfamily (MFS) profile" evidence="7">
    <location>
        <begin position="12"/>
        <end position="387"/>
    </location>
</feature>
<feature type="transmembrane region" description="Helical" evidence="6">
    <location>
        <begin position="165"/>
        <end position="185"/>
    </location>
</feature>
<dbReference type="PANTHER" id="PTHR43124:SF3">
    <property type="entry name" value="CHLORAMPHENICOL EFFLUX PUMP RV0191"/>
    <property type="match status" value="1"/>
</dbReference>
<dbReference type="Pfam" id="PF07690">
    <property type="entry name" value="MFS_1"/>
    <property type="match status" value="1"/>
</dbReference>
<keyword evidence="3 6" id="KW-0812">Transmembrane</keyword>
<protein>
    <submittedName>
        <fullName evidence="8">MFS transporter</fullName>
    </submittedName>
</protein>
<keyword evidence="4 6" id="KW-1133">Transmembrane helix</keyword>
<sequence length="391" mass="40314">MSGLTGDGKGSVLGTVAAGWFVVLGARYVVPALLPYVREEFAFSSTLAGVVVTVIWVTYALMQFPAGTMADRVGERPLLAVSLLTGGASLLVFYVAPGVGVFLLACALFGFATGLFGPPRATILTRTFRENDGVAFGIVLAAGSVGAAGLPIATTWLTEQYGWRTALGGIAPVFLALGVVSWLVLPDDGGGSAVEFSVGAVRSAIANRGVVLAVLAMTVMLFAMQGLTAFFPTYLHEQKGLTETTAASVYALLFLGGGVSQWLAGSAADRFGHHRVMLAVSAFSVLPLVALPFVDGVLALSAVAITLGVRLAVGPLSNGYIVRLLAEEVQGTAWGLLRTAFFVVGSFGSVAVGAMADQGLFDVAFLLLALLTAVATVVYVFLPDRGTAARV</sequence>
<dbReference type="SUPFAM" id="SSF103473">
    <property type="entry name" value="MFS general substrate transporter"/>
    <property type="match status" value="1"/>
</dbReference>
<evidence type="ECO:0000256" key="1">
    <source>
        <dbReference type="ARBA" id="ARBA00004651"/>
    </source>
</evidence>
<evidence type="ECO:0000256" key="6">
    <source>
        <dbReference type="SAM" id="Phobius"/>
    </source>
</evidence>
<dbReference type="InterPro" id="IPR036259">
    <property type="entry name" value="MFS_trans_sf"/>
</dbReference>
<feature type="transmembrane region" description="Helical" evidence="6">
    <location>
        <begin position="300"/>
        <end position="321"/>
    </location>
</feature>
<dbReference type="InterPro" id="IPR011701">
    <property type="entry name" value="MFS"/>
</dbReference>
<feature type="transmembrane region" description="Helical" evidence="6">
    <location>
        <begin position="205"/>
        <end position="227"/>
    </location>
</feature>
<accession>A0ABD5RKI0</accession>
<reference evidence="8 9" key="1">
    <citation type="journal article" date="2019" name="Int. J. Syst. Evol. Microbiol.">
        <title>The Global Catalogue of Microorganisms (GCM) 10K type strain sequencing project: providing services to taxonomists for standard genome sequencing and annotation.</title>
        <authorList>
            <consortium name="The Broad Institute Genomics Platform"/>
            <consortium name="The Broad Institute Genome Sequencing Center for Infectious Disease"/>
            <person name="Wu L."/>
            <person name="Ma J."/>
        </authorList>
    </citation>
    <scope>NUCLEOTIDE SEQUENCE [LARGE SCALE GENOMIC DNA]</scope>
    <source>
        <strain evidence="8 9">CGMCC 1.12543</strain>
    </source>
</reference>